<protein>
    <submittedName>
        <fullName evidence="2">Uncharacterized protein</fullName>
    </submittedName>
</protein>
<name>X1HYQ1_9ZZZZ</name>
<evidence type="ECO:0000256" key="1">
    <source>
        <dbReference type="SAM" id="Phobius"/>
    </source>
</evidence>
<evidence type="ECO:0000313" key="2">
    <source>
        <dbReference type="EMBL" id="GAH62205.1"/>
    </source>
</evidence>
<dbReference type="AlphaFoldDB" id="X1HYQ1"/>
<organism evidence="2">
    <name type="scientific">marine sediment metagenome</name>
    <dbReference type="NCBI Taxonomy" id="412755"/>
    <lineage>
        <taxon>unclassified sequences</taxon>
        <taxon>metagenomes</taxon>
        <taxon>ecological metagenomes</taxon>
    </lineage>
</organism>
<feature type="transmembrane region" description="Helical" evidence="1">
    <location>
        <begin position="51"/>
        <end position="71"/>
    </location>
</feature>
<accession>X1HYQ1</accession>
<feature type="non-terminal residue" evidence="2">
    <location>
        <position position="1"/>
    </location>
</feature>
<comment type="caution">
    <text evidence="2">The sequence shown here is derived from an EMBL/GenBank/DDBJ whole genome shotgun (WGS) entry which is preliminary data.</text>
</comment>
<keyword evidence="1" id="KW-1133">Transmembrane helix</keyword>
<feature type="transmembrane region" description="Helical" evidence="1">
    <location>
        <begin position="12"/>
        <end position="30"/>
    </location>
</feature>
<keyword evidence="1" id="KW-0812">Transmembrane</keyword>
<proteinExistence type="predicted"/>
<keyword evidence="1" id="KW-0472">Membrane</keyword>
<gene>
    <name evidence="2" type="ORF">S03H2_49887</name>
</gene>
<reference evidence="2" key="1">
    <citation type="journal article" date="2014" name="Front. Microbiol.">
        <title>High frequency of phylogenetically diverse reductive dehalogenase-homologous genes in deep subseafloor sedimentary metagenomes.</title>
        <authorList>
            <person name="Kawai M."/>
            <person name="Futagami T."/>
            <person name="Toyoda A."/>
            <person name="Takaki Y."/>
            <person name="Nishi S."/>
            <person name="Hori S."/>
            <person name="Arai W."/>
            <person name="Tsubouchi T."/>
            <person name="Morono Y."/>
            <person name="Uchiyama I."/>
            <person name="Ito T."/>
            <person name="Fujiyama A."/>
            <person name="Inagaki F."/>
            <person name="Takami H."/>
        </authorList>
    </citation>
    <scope>NUCLEOTIDE SEQUENCE</scope>
    <source>
        <strain evidence="2">Expedition CK06-06</strain>
    </source>
</reference>
<dbReference type="EMBL" id="BARU01031548">
    <property type="protein sequence ID" value="GAH62205.1"/>
    <property type="molecule type" value="Genomic_DNA"/>
</dbReference>
<sequence length="198" mass="23108">ASSLNTTRLYQITLFFLAPFCVIGGITTFNKIMKLSGKRLGEESTKDSLKLLSIFFAIFLLFTSGFIYQIAKDIPSSISLDKTIDYPRFNDKEVHSAKWLGGIKDSYPIYADHFGMLLLSEFAFYRVRPFFNETKELPYGSYIYFRSINMKGFMTELYRYQHEKKMFYNVDLINSTFYNNVITKKNMVYDNGGSKIYH</sequence>
<dbReference type="Pfam" id="PF09971">
    <property type="entry name" value="DUF2206"/>
    <property type="match status" value="1"/>
</dbReference>
<dbReference type="InterPro" id="IPR018701">
    <property type="entry name" value="DUF2206_membrane"/>
</dbReference>